<dbReference type="EMBL" id="CP003653">
    <property type="protein sequence ID" value="AFZ37542.1"/>
    <property type="molecule type" value="Genomic_DNA"/>
</dbReference>
<dbReference type="OrthoDB" id="9813261at2"/>
<gene>
    <name evidence="5" type="ordered locus">Sta7437_4065</name>
</gene>
<dbReference type="SUPFAM" id="SSF56059">
    <property type="entry name" value="Glutathione synthetase ATP-binding domain-like"/>
    <property type="match status" value="1"/>
</dbReference>
<dbReference type="InterPro" id="IPR013815">
    <property type="entry name" value="ATP_grasp_subdomain_1"/>
</dbReference>
<keyword evidence="6" id="KW-1185">Reference proteome</keyword>
<dbReference type="AlphaFoldDB" id="K9Y0T0"/>
<dbReference type="Gene3D" id="3.30.470.20">
    <property type="entry name" value="ATP-grasp fold, B domain"/>
    <property type="match status" value="1"/>
</dbReference>
<sequence length="363" mass="40680">MTTSKIFSTDRLESSLQTPSLSVLHLVGSAVSQFYYKLSLIYAREVVQPAKVRSYYAVVHPDGLWQLGESLDKLSAKIPFPTAIARLPQVDVVVPHMFCFPGMTSYRALFEDIVGIPVVGSRAECNALATNKSHTRNIVSSVGVRIAKAQQFKRGDSLTINLPFVVKPNSEDNSMGITLVKQESEIETALQIGFEYDDVLLIEEYIPGRELRVGVIEKEEELYVLPAIEYLLTEDKPIRTVDSKLGTKSDGMLFRQPVNIACPAKISPELWDKLAEAVKNAHCALGCRDYSLYDFRIHSETQEPYLLESCSFWSFINASVLSRMLEADNQKLEEVALMLWNNAAKRTRVACGSLFKYTNADHN</sequence>
<evidence type="ECO:0000256" key="1">
    <source>
        <dbReference type="ARBA" id="ARBA00010871"/>
    </source>
</evidence>
<dbReference type="Gene3D" id="3.30.1490.20">
    <property type="entry name" value="ATP-grasp fold, A domain"/>
    <property type="match status" value="1"/>
</dbReference>
<dbReference type="Pfam" id="PF07478">
    <property type="entry name" value="Dala_Dala_lig_C"/>
    <property type="match status" value="1"/>
</dbReference>
<dbReference type="InterPro" id="IPR011095">
    <property type="entry name" value="Dala_Dala_lig_C"/>
</dbReference>
<comment type="similarity">
    <text evidence="1">Belongs to the D-alanine--D-alanine ligase family.</text>
</comment>
<dbReference type="PROSITE" id="PS50975">
    <property type="entry name" value="ATP_GRASP"/>
    <property type="match status" value="1"/>
</dbReference>
<dbReference type="RefSeq" id="WP_015195196.1">
    <property type="nucleotide sequence ID" value="NC_019748.1"/>
</dbReference>
<evidence type="ECO:0000256" key="3">
    <source>
        <dbReference type="PROSITE-ProRule" id="PRU00409"/>
    </source>
</evidence>
<dbReference type="eggNOG" id="COG1181">
    <property type="taxonomic scope" value="Bacteria"/>
</dbReference>
<feature type="domain" description="ATP-grasp" evidence="4">
    <location>
        <begin position="136"/>
        <end position="341"/>
    </location>
</feature>
<proteinExistence type="inferred from homology"/>
<dbReference type="Gene3D" id="3.40.50.20">
    <property type="match status" value="1"/>
</dbReference>
<dbReference type="InterPro" id="IPR011761">
    <property type="entry name" value="ATP-grasp"/>
</dbReference>
<dbReference type="PANTHER" id="PTHR23132:SF23">
    <property type="entry name" value="D-ALANINE--D-ALANINE LIGASE B"/>
    <property type="match status" value="1"/>
</dbReference>
<keyword evidence="3" id="KW-0067">ATP-binding</keyword>
<organism evidence="5 6">
    <name type="scientific">Stanieria cyanosphaera (strain ATCC 29371 / PCC 7437)</name>
    <dbReference type="NCBI Taxonomy" id="111780"/>
    <lineage>
        <taxon>Bacteria</taxon>
        <taxon>Bacillati</taxon>
        <taxon>Cyanobacteriota</taxon>
        <taxon>Cyanophyceae</taxon>
        <taxon>Pleurocapsales</taxon>
        <taxon>Dermocarpellaceae</taxon>
        <taxon>Stanieria</taxon>
    </lineage>
</organism>
<name>K9Y0T0_STAC7</name>
<protein>
    <submittedName>
        <fullName evidence="5">D-alanine--D-alanine ligase domain protein</fullName>
    </submittedName>
</protein>
<accession>K9Y0T0</accession>
<dbReference type="GO" id="GO:0008716">
    <property type="term" value="F:D-alanine-D-alanine ligase activity"/>
    <property type="evidence" value="ECO:0007669"/>
    <property type="project" value="InterPro"/>
</dbReference>
<dbReference type="PANTHER" id="PTHR23132">
    <property type="entry name" value="D-ALANINE--D-ALANINE LIGASE"/>
    <property type="match status" value="1"/>
</dbReference>
<keyword evidence="2 5" id="KW-0436">Ligase</keyword>
<reference evidence="6" key="1">
    <citation type="journal article" date="2013" name="Proc. Natl. Acad. Sci. U.S.A.">
        <title>Improving the coverage of the cyanobacterial phylum using diversity-driven genome sequencing.</title>
        <authorList>
            <person name="Shih P.M."/>
            <person name="Wu D."/>
            <person name="Latifi A."/>
            <person name="Axen S.D."/>
            <person name="Fewer D.P."/>
            <person name="Talla E."/>
            <person name="Calteau A."/>
            <person name="Cai F."/>
            <person name="Tandeau de Marsac N."/>
            <person name="Rippka R."/>
            <person name="Herdman M."/>
            <person name="Sivonen K."/>
            <person name="Coursin T."/>
            <person name="Laurent T."/>
            <person name="Goodwin L."/>
            <person name="Nolan M."/>
            <person name="Davenport K.W."/>
            <person name="Han C.S."/>
            <person name="Rubin E.M."/>
            <person name="Eisen J.A."/>
            <person name="Woyke T."/>
            <person name="Gugger M."/>
            <person name="Kerfeld C.A."/>
        </authorList>
    </citation>
    <scope>NUCLEOTIDE SEQUENCE [LARGE SCALE GENOMIC DNA]</scope>
    <source>
        <strain evidence="6">ATCC 29371 / PCC 7437</strain>
    </source>
</reference>
<keyword evidence="3" id="KW-0547">Nucleotide-binding</keyword>
<evidence type="ECO:0000313" key="6">
    <source>
        <dbReference type="Proteomes" id="UP000010473"/>
    </source>
</evidence>
<evidence type="ECO:0000313" key="5">
    <source>
        <dbReference type="EMBL" id="AFZ37542.1"/>
    </source>
</evidence>
<dbReference type="STRING" id="111780.Sta7437_4065"/>
<dbReference type="GO" id="GO:0046872">
    <property type="term" value="F:metal ion binding"/>
    <property type="evidence" value="ECO:0007669"/>
    <property type="project" value="InterPro"/>
</dbReference>
<evidence type="ECO:0000259" key="4">
    <source>
        <dbReference type="PROSITE" id="PS50975"/>
    </source>
</evidence>
<dbReference type="HOGENOM" id="CLU_796548_0_0_3"/>
<dbReference type="KEGG" id="scs:Sta7437_4065"/>
<dbReference type="Proteomes" id="UP000010473">
    <property type="component" value="Chromosome"/>
</dbReference>
<dbReference type="GO" id="GO:0005524">
    <property type="term" value="F:ATP binding"/>
    <property type="evidence" value="ECO:0007669"/>
    <property type="project" value="UniProtKB-UniRule"/>
</dbReference>
<evidence type="ECO:0000256" key="2">
    <source>
        <dbReference type="ARBA" id="ARBA00022598"/>
    </source>
</evidence>